<evidence type="ECO:0000259" key="4">
    <source>
        <dbReference type="PROSITE" id="PS50948"/>
    </source>
</evidence>
<evidence type="ECO:0000256" key="3">
    <source>
        <dbReference type="SAM" id="Phobius"/>
    </source>
</evidence>
<dbReference type="GO" id="GO:0005576">
    <property type="term" value="C:extracellular region"/>
    <property type="evidence" value="ECO:0007669"/>
    <property type="project" value="InterPro"/>
</dbReference>
<dbReference type="InterPro" id="IPR003609">
    <property type="entry name" value="Pan_app"/>
</dbReference>
<reference evidence="5" key="1">
    <citation type="submission" date="2021-02" db="EMBL/GenBank/DDBJ databases">
        <authorList>
            <person name="Nowell W R."/>
        </authorList>
    </citation>
    <scope>NUCLEOTIDE SEQUENCE</scope>
</reference>
<organism evidence="5 6">
    <name type="scientific">Rotaria sordida</name>
    <dbReference type="NCBI Taxonomy" id="392033"/>
    <lineage>
        <taxon>Eukaryota</taxon>
        <taxon>Metazoa</taxon>
        <taxon>Spiralia</taxon>
        <taxon>Gnathifera</taxon>
        <taxon>Rotifera</taxon>
        <taxon>Eurotatoria</taxon>
        <taxon>Bdelloidea</taxon>
        <taxon>Philodinida</taxon>
        <taxon>Philodinidae</taxon>
        <taxon>Rotaria</taxon>
    </lineage>
</organism>
<dbReference type="SMART" id="SM00223">
    <property type="entry name" value="APPLE"/>
    <property type="match status" value="1"/>
</dbReference>
<evidence type="ECO:0000256" key="2">
    <source>
        <dbReference type="ARBA" id="ARBA00023157"/>
    </source>
</evidence>
<comment type="caution">
    <text evidence="5">The sequence shown here is derived from an EMBL/GenBank/DDBJ whole genome shotgun (WGS) entry which is preliminary data.</text>
</comment>
<keyword evidence="3" id="KW-0472">Membrane</keyword>
<keyword evidence="3" id="KW-0812">Transmembrane</keyword>
<feature type="domain" description="Apple" evidence="4">
    <location>
        <begin position="66"/>
        <end position="138"/>
    </location>
</feature>
<evidence type="ECO:0000313" key="6">
    <source>
        <dbReference type="Proteomes" id="UP000663864"/>
    </source>
</evidence>
<dbReference type="SUPFAM" id="SSF57414">
    <property type="entry name" value="Hairpin loop containing domain-like"/>
    <property type="match status" value="1"/>
</dbReference>
<name>A0A815GL91_9BILA</name>
<dbReference type="CDD" id="cd01100">
    <property type="entry name" value="APPLE_Factor_XI_like"/>
    <property type="match status" value="1"/>
</dbReference>
<dbReference type="Gene3D" id="3.50.4.10">
    <property type="entry name" value="Hepatocyte Growth Factor"/>
    <property type="match status" value="1"/>
</dbReference>
<proteinExistence type="predicted"/>
<gene>
    <name evidence="5" type="ORF">ZHD862_LOCUS30017</name>
</gene>
<evidence type="ECO:0000256" key="1">
    <source>
        <dbReference type="ARBA" id="ARBA00022737"/>
    </source>
</evidence>
<keyword evidence="2" id="KW-1015">Disulfide bond</keyword>
<feature type="non-terminal residue" evidence="5">
    <location>
        <position position="138"/>
    </location>
</feature>
<protein>
    <recommendedName>
        <fullName evidence="4">Apple domain-containing protein</fullName>
    </recommendedName>
</protein>
<feature type="transmembrane region" description="Helical" evidence="3">
    <location>
        <begin position="32"/>
        <end position="53"/>
    </location>
</feature>
<dbReference type="EMBL" id="CAJNOT010002743">
    <property type="protein sequence ID" value="CAF1340436.1"/>
    <property type="molecule type" value="Genomic_DNA"/>
</dbReference>
<dbReference type="Pfam" id="PF00024">
    <property type="entry name" value="PAN_1"/>
    <property type="match status" value="1"/>
</dbReference>
<accession>A0A815GL91</accession>
<keyword evidence="3" id="KW-1133">Transmembrane helix</keyword>
<sequence length="138" mass="14829">MVPENMLLEPPFEGACLYPKNTERRWYNKKRFIIPVSILTAILILGVVLGSVLGSRSTNNVSANICGGFVRKEGWNISGNNILSSPVQQPDYASCCSQCQATPGCIAVTYSPSSQQCSLKTSIDSGESSADDTISGYN</sequence>
<dbReference type="GO" id="GO:0006508">
    <property type="term" value="P:proteolysis"/>
    <property type="evidence" value="ECO:0007669"/>
    <property type="project" value="InterPro"/>
</dbReference>
<dbReference type="PROSITE" id="PS50948">
    <property type="entry name" value="PAN"/>
    <property type="match status" value="1"/>
</dbReference>
<keyword evidence="1" id="KW-0677">Repeat</keyword>
<dbReference type="InterPro" id="IPR000177">
    <property type="entry name" value="Apple"/>
</dbReference>
<evidence type="ECO:0000313" key="5">
    <source>
        <dbReference type="EMBL" id="CAF1340436.1"/>
    </source>
</evidence>
<dbReference type="Proteomes" id="UP000663864">
    <property type="component" value="Unassembled WGS sequence"/>
</dbReference>
<dbReference type="AlphaFoldDB" id="A0A815GL91"/>